<dbReference type="InterPro" id="IPR002052">
    <property type="entry name" value="DNA_methylase_N6_adenine_CS"/>
</dbReference>
<dbReference type="InterPro" id="IPR029063">
    <property type="entry name" value="SAM-dependent_MTases_sf"/>
</dbReference>
<dbReference type="SUPFAM" id="SSF53335">
    <property type="entry name" value="S-adenosyl-L-methionine-dependent methyltransferases"/>
    <property type="match status" value="1"/>
</dbReference>
<accession>A0ABU0TFI5</accession>
<comment type="catalytic activity">
    <reaction evidence="7">
        <text>a 2'-deoxyadenosine in DNA + S-adenosyl-L-methionine = an N(6)-methyl-2'-deoxyadenosine in DNA + S-adenosyl-L-homocysteine + H(+)</text>
        <dbReference type="Rhea" id="RHEA:15197"/>
        <dbReference type="Rhea" id="RHEA-COMP:12418"/>
        <dbReference type="Rhea" id="RHEA-COMP:12419"/>
        <dbReference type="ChEBI" id="CHEBI:15378"/>
        <dbReference type="ChEBI" id="CHEBI:57856"/>
        <dbReference type="ChEBI" id="CHEBI:59789"/>
        <dbReference type="ChEBI" id="CHEBI:90615"/>
        <dbReference type="ChEBI" id="CHEBI:90616"/>
        <dbReference type="EC" id="2.1.1.72"/>
    </reaction>
</comment>
<evidence type="ECO:0000256" key="2">
    <source>
        <dbReference type="ARBA" id="ARBA00022603"/>
    </source>
</evidence>
<dbReference type="Gene3D" id="3.40.50.150">
    <property type="entry name" value="Vaccinia Virus protein VP39"/>
    <property type="match status" value="1"/>
</dbReference>
<organism evidence="10 11">
    <name type="scientific">Chryseobacterium camelliae</name>
    <dbReference type="NCBI Taxonomy" id="1265445"/>
    <lineage>
        <taxon>Bacteria</taxon>
        <taxon>Pseudomonadati</taxon>
        <taxon>Bacteroidota</taxon>
        <taxon>Flavobacteriia</taxon>
        <taxon>Flavobacteriales</taxon>
        <taxon>Weeksellaceae</taxon>
        <taxon>Chryseobacterium group</taxon>
        <taxon>Chryseobacterium</taxon>
    </lineage>
</organism>
<comment type="caution">
    <text evidence="10">The sequence shown here is derived from an EMBL/GenBank/DDBJ whole genome shotgun (WGS) entry which is preliminary data.</text>
</comment>
<name>A0ABU0TFI5_9FLAO</name>
<dbReference type="Pfam" id="PF12950">
    <property type="entry name" value="TaqI_C"/>
    <property type="match status" value="1"/>
</dbReference>
<evidence type="ECO:0000259" key="9">
    <source>
        <dbReference type="Pfam" id="PF12950"/>
    </source>
</evidence>
<dbReference type="PANTHER" id="PTHR33841">
    <property type="entry name" value="DNA METHYLTRANSFERASE YEEA-RELATED"/>
    <property type="match status" value="1"/>
</dbReference>
<protein>
    <recommendedName>
        <fullName evidence="1">site-specific DNA-methyltransferase (adenine-specific)</fullName>
        <ecNumber evidence="1">2.1.1.72</ecNumber>
    </recommendedName>
</protein>
<keyword evidence="2" id="KW-0489">Methyltransferase</keyword>
<gene>
    <name evidence="10" type="ORF">QE404_000974</name>
</gene>
<dbReference type="EMBL" id="JAUTAL010000001">
    <property type="protein sequence ID" value="MDQ1095827.1"/>
    <property type="molecule type" value="Genomic_DNA"/>
</dbReference>
<dbReference type="RefSeq" id="WP_307453727.1">
    <property type="nucleotide sequence ID" value="NZ_JAUTAL010000001.1"/>
</dbReference>
<keyword evidence="11" id="KW-1185">Reference proteome</keyword>
<proteinExistence type="predicted"/>
<keyword evidence="6" id="KW-0238">DNA-binding</keyword>
<evidence type="ECO:0000256" key="5">
    <source>
        <dbReference type="ARBA" id="ARBA00022747"/>
    </source>
</evidence>
<dbReference type="Proteomes" id="UP001225072">
    <property type="component" value="Unassembled WGS sequence"/>
</dbReference>
<keyword evidence="4" id="KW-0949">S-adenosyl-L-methionine</keyword>
<dbReference type="SUPFAM" id="SSF116734">
    <property type="entry name" value="DNA methylase specificity domain"/>
    <property type="match status" value="1"/>
</dbReference>
<evidence type="ECO:0000259" key="8">
    <source>
        <dbReference type="Pfam" id="PF07669"/>
    </source>
</evidence>
<keyword evidence="3" id="KW-0808">Transferase</keyword>
<feature type="domain" description="Type II methyltransferase M.TaqI-like" evidence="8">
    <location>
        <begin position="529"/>
        <end position="792"/>
    </location>
</feature>
<dbReference type="PANTHER" id="PTHR33841:SF1">
    <property type="entry name" value="DNA METHYLTRANSFERASE A"/>
    <property type="match status" value="1"/>
</dbReference>
<dbReference type="PROSITE" id="PS00092">
    <property type="entry name" value="N6_MTASE"/>
    <property type="match status" value="1"/>
</dbReference>
<dbReference type="Pfam" id="PF07669">
    <property type="entry name" value="Eco57I"/>
    <property type="match status" value="1"/>
</dbReference>
<sequence length="1071" mass="124501">MNKLINHFSVKELAAFFRNAIPSFKIETEDLDYYIEDKDFQQFSELTRIGNVPFKNSDELIVFTCRYNGILSERSSKKKQFEIAKIVLKEDFKDGAIFVFYDEAGKFRFSFIRRNWDGKANEKYSSWKRFTYFVTPDDTNKTFKQRIGNCTFKDLDSIQEAFSVEKLTKEFYNDLFKWYQWTLTPEVGITFPNNTTTSDDDRLKLEEQMIRLITRLLFVWFIKQKHLVPDVLFKTDKLSEILKEFDPKDTADGSYYNAVLQNLFFATLNKAVTEREFAKLVDKRDIKTRYRYAEMFTISEEEVLNLFRPIPFLNGGLFECLDKEESTDGIKYHLDGFSRSDKRFPNGNFKHRAFIPNAVFFGDDKNEGLIPLLERYNFTVEENVPNEVQVALDPELLGNVFENLLGAFNPETQESARKQSGSFYTPKEIVAYMVDESLIAYLNNVLSDLDEETVRQLFEQEDLPESLVNDHNLCEKIAATLRCVKILDPACGSGAFPMGILNRMVEVLEKLDAKNKASHHDLKLHLIEECIYGVDIQTIAAQISKLRFFISLIVEQEAMDLSKPVENYGVLTLPNLETKFVAANTLIGMKKKKEGDFVNSLFTDPRIDETKQELMEVRKEHFYAKSAYKKKELREKDAKLRAELSKLLQDNDEFAPEDAIQFSQWNPYDQNASSPFFDPEWMFGLSKENGGLNSADDGYFDIVIGNPPYVSVKKISIEDKLIFSKTYKTAVGQFDLYGLFIEKSIDFLKLKGVLSFITSNTFLNNKDFSTLREYLLNKTNIQSIVNLDESIFETAQVDVAITTLTKGIFLENNTIRISRCKNDFINRNYDLIKQQKYNIKQNQFEFKLNCTEKDFKIIEKIYRDKTLLSSIMELPRGIEIGSNSDLICDENTQNAQKLLVGKDISRYTIEFKNRFIEFDCTNKSVYKDISIYKSNKILIQRIRNLSLKQRLVCCFDDNNYLCTNTLRIGIIRNEDFLIKFILGILNSNTINYLFLKSFLNKDIYAYQLEQIPIPTISKEKQQPIISLVEKILSSKKQNPKSDTTEIENKIDKLVYKLYELTSEEISIIENT</sequence>
<evidence type="ECO:0000313" key="10">
    <source>
        <dbReference type="EMBL" id="MDQ1095827.1"/>
    </source>
</evidence>
<feature type="domain" description="TaqI-like C-terminal specificity" evidence="9">
    <location>
        <begin position="897"/>
        <end position="1013"/>
    </location>
</feature>
<dbReference type="InterPro" id="IPR050953">
    <property type="entry name" value="N4_N6_ade-DNA_methylase"/>
</dbReference>
<dbReference type="InterPro" id="IPR025931">
    <property type="entry name" value="TaqI_C"/>
</dbReference>
<dbReference type="InterPro" id="IPR011639">
    <property type="entry name" value="MethylTrfase_TaqI-like_dom"/>
</dbReference>
<evidence type="ECO:0000256" key="1">
    <source>
        <dbReference type="ARBA" id="ARBA00011900"/>
    </source>
</evidence>
<reference evidence="10 11" key="1">
    <citation type="submission" date="2023-07" db="EMBL/GenBank/DDBJ databases">
        <title>Functional and genomic diversity of the sorghum phyllosphere microbiome.</title>
        <authorList>
            <person name="Shade A."/>
        </authorList>
    </citation>
    <scope>NUCLEOTIDE SEQUENCE [LARGE SCALE GENOMIC DNA]</scope>
    <source>
        <strain evidence="10 11">SORGH_AS_1064</strain>
    </source>
</reference>
<keyword evidence="5" id="KW-0680">Restriction system</keyword>
<dbReference type="PRINTS" id="PR00507">
    <property type="entry name" value="N12N6MTFRASE"/>
</dbReference>
<evidence type="ECO:0000256" key="6">
    <source>
        <dbReference type="ARBA" id="ARBA00023125"/>
    </source>
</evidence>
<evidence type="ECO:0000256" key="4">
    <source>
        <dbReference type="ARBA" id="ARBA00022691"/>
    </source>
</evidence>
<evidence type="ECO:0000256" key="3">
    <source>
        <dbReference type="ARBA" id="ARBA00022679"/>
    </source>
</evidence>
<evidence type="ECO:0000313" key="11">
    <source>
        <dbReference type="Proteomes" id="UP001225072"/>
    </source>
</evidence>
<evidence type="ECO:0000256" key="7">
    <source>
        <dbReference type="ARBA" id="ARBA00047942"/>
    </source>
</evidence>
<dbReference type="EC" id="2.1.1.72" evidence="1"/>